<reference evidence="1" key="2">
    <citation type="journal article" date="2022" name="New Phytol.">
        <title>Evolutionary transition to the ectomycorrhizal habit in the genomes of a hyperdiverse lineage of mushroom-forming fungi.</title>
        <authorList>
            <person name="Looney B."/>
            <person name="Miyauchi S."/>
            <person name="Morin E."/>
            <person name="Drula E."/>
            <person name="Courty P.E."/>
            <person name="Kohler A."/>
            <person name="Kuo A."/>
            <person name="LaButti K."/>
            <person name="Pangilinan J."/>
            <person name="Lipzen A."/>
            <person name="Riley R."/>
            <person name="Andreopoulos W."/>
            <person name="He G."/>
            <person name="Johnson J."/>
            <person name="Nolan M."/>
            <person name="Tritt A."/>
            <person name="Barry K.W."/>
            <person name="Grigoriev I.V."/>
            <person name="Nagy L.G."/>
            <person name="Hibbett D."/>
            <person name="Henrissat B."/>
            <person name="Matheny P.B."/>
            <person name="Labbe J."/>
            <person name="Martin F.M."/>
        </authorList>
    </citation>
    <scope>NUCLEOTIDE SEQUENCE</scope>
    <source>
        <strain evidence="1">HHB10654</strain>
    </source>
</reference>
<reference evidence="1" key="1">
    <citation type="submission" date="2021-03" db="EMBL/GenBank/DDBJ databases">
        <authorList>
            <consortium name="DOE Joint Genome Institute"/>
            <person name="Ahrendt S."/>
            <person name="Looney B.P."/>
            <person name="Miyauchi S."/>
            <person name="Morin E."/>
            <person name="Drula E."/>
            <person name="Courty P.E."/>
            <person name="Chicoki N."/>
            <person name="Fauchery L."/>
            <person name="Kohler A."/>
            <person name="Kuo A."/>
            <person name="Labutti K."/>
            <person name="Pangilinan J."/>
            <person name="Lipzen A."/>
            <person name="Riley R."/>
            <person name="Andreopoulos W."/>
            <person name="He G."/>
            <person name="Johnson J."/>
            <person name="Barry K.W."/>
            <person name="Grigoriev I.V."/>
            <person name="Nagy L."/>
            <person name="Hibbett D."/>
            <person name="Henrissat B."/>
            <person name="Matheny P.B."/>
            <person name="Labbe J."/>
            <person name="Martin F."/>
        </authorList>
    </citation>
    <scope>NUCLEOTIDE SEQUENCE</scope>
    <source>
        <strain evidence="1">HHB10654</strain>
    </source>
</reference>
<evidence type="ECO:0000313" key="1">
    <source>
        <dbReference type="EMBL" id="KAI0056746.1"/>
    </source>
</evidence>
<keyword evidence="2" id="KW-1185">Reference proteome</keyword>
<organism evidence="1 2">
    <name type="scientific">Artomyces pyxidatus</name>
    <dbReference type="NCBI Taxonomy" id="48021"/>
    <lineage>
        <taxon>Eukaryota</taxon>
        <taxon>Fungi</taxon>
        <taxon>Dikarya</taxon>
        <taxon>Basidiomycota</taxon>
        <taxon>Agaricomycotina</taxon>
        <taxon>Agaricomycetes</taxon>
        <taxon>Russulales</taxon>
        <taxon>Auriscalpiaceae</taxon>
        <taxon>Artomyces</taxon>
    </lineage>
</organism>
<proteinExistence type="predicted"/>
<name>A0ACB8SLU1_9AGAM</name>
<gene>
    <name evidence="1" type="ORF">BV25DRAFT_1547781</name>
</gene>
<dbReference type="EMBL" id="MU277259">
    <property type="protein sequence ID" value="KAI0056746.1"/>
    <property type="molecule type" value="Genomic_DNA"/>
</dbReference>
<dbReference type="Proteomes" id="UP000814140">
    <property type="component" value="Unassembled WGS sequence"/>
</dbReference>
<evidence type="ECO:0000313" key="2">
    <source>
        <dbReference type="Proteomes" id="UP000814140"/>
    </source>
</evidence>
<comment type="caution">
    <text evidence="1">The sequence shown here is derived from an EMBL/GenBank/DDBJ whole genome shotgun (WGS) entry which is preliminary data.</text>
</comment>
<accession>A0ACB8SLU1</accession>
<protein>
    <submittedName>
        <fullName evidence="1">Uncharacterized protein</fullName>
    </submittedName>
</protein>
<sequence>MWNFISQMHTGYDQLLLSPTTEAVYPIAWQDIDSDNGKGTYFWEDYSLNYVVNLGPVDVFQLHRYGGDDDNGRQAGIQWLKDRLEERSQTRPIIIVQHYMFSDTIEHGVITPSWHDSQRDALLDILSPYNIIGFFVGHNHGTGPLPNLIPVPWNNPTRNVPEFRPGCAFDQNFALVRVSLSTMDVLYGTAANKTISWNGGATFPLPYANEIWEEVSDWNGNYFGSLGGTYVDTRRVRCPTGKIIVSAGLKQTQSPDPTNRLTWALVVTNPDGSQSQTVTASPPAGGSYFPGEGGMSGIYVDLLPVVCPTDSVVVGVFFWQKHNRIAPGLVVRNVSTGVESEITAAEMHGYFPGEGGSSDLYADTNMVSRPICTGAPNKLQMGGVALYEKGSNRVAIKVLYK</sequence>